<keyword evidence="4" id="KW-1185">Reference proteome</keyword>
<sequence>MEFTWISTHRRLQTTKSARQEPREEEEEEEKKKKREEKKKKRRREESRHDDAETASLPDEISYANGWTNAQNFCKEQGGSLASIKEICPPDGTTNGRPLFGMQGGDQWAPISDGENQWVNVGSGGQQTCLKIDMTGADPPLFKIQHRNGGSNYVICNNWYKLGATQVRDIGAAEDGTIWAIGTHDYGNGCYSIHRNTGGDAWDHIAGCSHRVSVGSSTNVVVLNPTGQIHVWTSNGWAYINSPPARDISITKDGTIWMTELVAGTNWGNVMRKRTGDAGFSVFGGAGDRISGTSDDRVSLCTSTGLWQRAGSTWYKSGECSNGDVSMAADGTIWTTGVPHGHANPELIRKSTRMLSLSTKWASPIPGQTGTNVAAVSANKVYLVDAEFNLWRYEIPAKREATGITRVFGPPDTSDVKSYDQAQEFCESQGGSLASLADICPLDGSAQPYFGIQSGDHWAPASDYHNAWVQVGTHPGDAPTCSFIRDEIHDPAWGLDGTVKQSYESNYIICNMRTAIYGPSYTTNIKSYDQADAFCKTKGGTLASRSDICPFDSTVPYFGSQGAGFEYTPVADYVNAWVQLGVHSIASSCSYHRDIYGDPGWGVDGNHKQPFEANFVICASKRVLFGKSKELAVNTYDKAQAFCKAKGGSLASSADICPSGAHTLPYFRIQQGNQWTPVSEHHNAWIQVGTNPWGKPTCQIHSNHPGPLWGLTGSWELASNYLVCSSRWRKFNGLKARDVGAADDGTIWVIGPGDLGGGCHAIYRHTGSDSWQHINGCAYRISVGSKDHILVLQKGGNIYKWTGTAWVRVQSPPARDISITQDGTIWMTELVAGRDYGDVWRKRPTDSAFVRFGGGGDRISGSSNGRATICNTLPSLGSDVLWVHGGSHWYGNGPCSNGDVSMTNNGIIWTTGVPTQGNPGLARRSTSTTTHATTWDTPAQDRSGKDIAAVNANKFLLVDSSYNLWQYKIPFSDVDFIHPTSPTANPTQTPTPAPTVSPAPSSSPSFTPSGSPSSSPSSLPSGLPSISPSDRPSQVPSLSSVPSSQPSSYPSTPPSSSPSLAPAGVPCEYQTIAPTYAAFASTAAVEQRWQLKWGDIKMFGPNEMKVLDGGWKSAEEFCISHGGILAFSTQICPDGTEPVNGIQSTEGDQWAPHGGAEQQWVNVGVGDQYPTCTKHGWTTGHGHDSGWGNYVYCAQSNWYKFSGIKVNSVEQTIRDVDAADDGSIWVISNYEVMPDCFSIHRYVGSKTWEEVRGCANGISVGSHTNIIVTTTDGEIHQWTGHGWTLINSPAARDASITKDGTIFLTELVSGQAFGDVYRKAPTDDEFVLFGGSGDRIAASGPGRVALCNSHDNKLWSYGGSHWYQTGTCDNGDISVAADGTIWTTSVASSLARSGGVPGRFPRRSISMSASATTWDKPVMGMLDKTGTIISSGKIGTTIAAVHADMFVMVDSIGTLWQYKVPIVKSQAANSPLFGPTETVDVKTYEHAKEFCQSKGGSLSSSTDICPAIDNWSKHSIKARDVGAADDGTIWVIGTHDHGNCCYSIHRHTEGDSWEEIGGCSHKISVGSSTKIVVLNKSGQIHKWTSNGWVLLTSPPAWDVSITKDGTIWMVELAAAGQDYGPVYHKRTSDTSFVKFGGGGQRISGFNSGKAVVCNTLAGNHLWSHGGSHWYHTGTCDQGDISVAADGTVWTTGVGTGQTRPGLPRRSTVFTAHTTTWNPPIQGHSGVIIENGGNIAAVSAREFLLIDSDLNLWHYEADKPYFGIKPGDQWIPAADYENAWIQVGTHPGGAPTCSFHRDTHNGTDPDWGIRDDKKSWESNYILCKMDKFIFWPEDTSKVIDYDDAKHFCDLKGGILASFDEICPLPLVKRPYFGAAGGVHWTPFGDYRNGWVEVGGDAVADMCSRHRTTYGDPRIGLGPMWGAEDDKLEGEADYVICKMEGVYVYGPNVTADVKLYAQAKTFCADRQLQLASSSDVCPPDGSNKPYFDIQIGNQWTPVSDYDNGWVQVGTHPGDAKTCGFHRDALNGVDPDWGTSDDKQGWESNYIVCTSWFHKHREATSTDITVAKAVFERREKINKLFTIPDHHLHGKISQSIARYKYPDGKRRNLCAYSEDGYNFPYKLAYYKISPEEGSLEVKYSTNLEEMYSTDDLRVMRPLTGNGYFSIGDIVWDGKVNTTENGTAVLVHHKKALLVKGSGSALKKPLYYQNIFNASVESAQETEGGELNGGGTSETNTDLVSNGTDAVAINEPTLWHEYNGVTVRDVGAAYDGTIWVISNYSVMNGCYSIHRKLEGDTWEEVRGCASGISVGSSTNVIIITAEGEIFQWSGQGWELIPSPAARDAAITKDGTFFLTELKDGTDSGYLWRKRSFDGSFELHAGFALGDRIGASGPDKVATCSSLPDTGLDLIFAHGGADWYIIGTCDNGDISIAADGTIWTTGVGDAQKGQESAGLARRSTMSTAIATTWADPIQGHSGVKIAAMSAVEFALIDSDNKLWRYENPGLRIPKTGNTQVFGQRETGAVNNYDQAQKFCEMKGGTLASSSDICPSGR</sequence>
<feature type="region of interest" description="Disordered" evidence="1">
    <location>
        <begin position="1"/>
        <end position="57"/>
    </location>
</feature>
<dbReference type="OrthoDB" id="166585at2759"/>
<dbReference type="InterPro" id="IPR006624">
    <property type="entry name" value="Beta-propeller_rpt_TECPR"/>
</dbReference>
<evidence type="ECO:0000259" key="2">
    <source>
        <dbReference type="Pfam" id="PF24325"/>
    </source>
</evidence>
<feature type="domain" description="DUF7495" evidence="2">
    <location>
        <begin position="625"/>
        <end position="725"/>
    </location>
</feature>
<feature type="compositionally biased region" description="Basic residues" evidence="1">
    <location>
        <begin position="32"/>
        <end position="43"/>
    </location>
</feature>
<reference evidence="3" key="1">
    <citation type="submission" date="2020-06" db="EMBL/GenBank/DDBJ databases">
        <authorList>
            <consortium name="Plant Systems Biology data submission"/>
        </authorList>
    </citation>
    <scope>NUCLEOTIDE SEQUENCE</scope>
    <source>
        <strain evidence="3">D6</strain>
    </source>
</reference>
<evidence type="ECO:0000313" key="4">
    <source>
        <dbReference type="Proteomes" id="UP001153069"/>
    </source>
</evidence>
<comment type="caution">
    <text evidence="3">The sequence shown here is derived from an EMBL/GenBank/DDBJ whole genome shotgun (WGS) entry which is preliminary data.</text>
</comment>
<feature type="domain" description="DUF7495" evidence="2">
    <location>
        <begin position="1837"/>
        <end position="1936"/>
    </location>
</feature>
<accession>A0A9N8F2M9</accession>
<feature type="domain" description="DUF7495" evidence="2">
    <location>
        <begin position="65"/>
        <end position="156"/>
    </location>
</feature>
<proteinExistence type="predicted"/>
<dbReference type="Proteomes" id="UP001153069">
    <property type="component" value="Unassembled WGS sequence"/>
</dbReference>
<dbReference type="SMART" id="SM00706">
    <property type="entry name" value="TECPR"/>
    <property type="match status" value="9"/>
</dbReference>
<dbReference type="InterPro" id="IPR055918">
    <property type="entry name" value="DUF7495"/>
</dbReference>
<feature type="compositionally biased region" description="Low complexity" evidence="1">
    <location>
        <begin position="998"/>
        <end position="1050"/>
    </location>
</feature>
<feature type="domain" description="DUF7495" evidence="2">
    <location>
        <begin position="522"/>
        <end position="619"/>
    </location>
</feature>
<protein>
    <recommendedName>
        <fullName evidence="2">DUF7495 domain-containing protein</fullName>
    </recommendedName>
</protein>
<evidence type="ECO:0000313" key="3">
    <source>
        <dbReference type="EMBL" id="CAB9530389.1"/>
    </source>
</evidence>
<feature type="domain" description="DUF7495" evidence="2">
    <location>
        <begin position="415"/>
        <end position="511"/>
    </location>
</feature>
<evidence type="ECO:0000256" key="1">
    <source>
        <dbReference type="SAM" id="MobiDB-lite"/>
    </source>
</evidence>
<feature type="domain" description="DUF7495" evidence="2">
    <location>
        <begin position="1756"/>
        <end position="1823"/>
    </location>
</feature>
<name>A0A9N8F2M9_9STRA</name>
<feature type="region of interest" description="Disordered" evidence="1">
    <location>
        <begin position="980"/>
        <end position="1062"/>
    </location>
</feature>
<organism evidence="3 4">
    <name type="scientific">Seminavis robusta</name>
    <dbReference type="NCBI Taxonomy" id="568900"/>
    <lineage>
        <taxon>Eukaryota</taxon>
        <taxon>Sar</taxon>
        <taxon>Stramenopiles</taxon>
        <taxon>Ochrophyta</taxon>
        <taxon>Bacillariophyta</taxon>
        <taxon>Bacillariophyceae</taxon>
        <taxon>Bacillariophycidae</taxon>
        <taxon>Naviculales</taxon>
        <taxon>Naviculaceae</taxon>
        <taxon>Seminavis</taxon>
    </lineage>
</organism>
<dbReference type="EMBL" id="CAICTM010002858">
    <property type="protein sequence ID" value="CAB9530389.1"/>
    <property type="molecule type" value="Genomic_DNA"/>
</dbReference>
<feature type="domain" description="DUF7495" evidence="2">
    <location>
        <begin position="1109"/>
        <end position="1188"/>
    </location>
</feature>
<gene>
    <name evidence="3" type="ORF">SEMRO_2860_G338800.3</name>
</gene>
<feature type="domain" description="DUF7495" evidence="2">
    <location>
        <begin position="1952"/>
        <end position="2047"/>
    </location>
</feature>
<feature type="region of interest" description="Disordered" evidence="1">
    <location>
        <begin position="911"/>
        <end position="941"/>
    </location>
</feature>
<dbReference type="Pfam" id="PF24325">
    <property type="entry name" value="DUF7495"/>
    <property type="match status" value="8"/>
</dbReference>
<feature type="compositionally biased region" description="Low complexity" evidence="1">
    <location>
        <begin position="922"/>
        <end position="934"/>
    </location>
</feature>